<feature type="domain" description="Fumarylacetoacetase-like C-terminal" evidence="1">
    <location>
        <begin position="105"/>
        <end position="300"/>
    </location>
</feature>
<dbReference type="RefSeq" id="WP_126620163.1">
    <property type="nucleotide sequence ID" value="NZ_JBHUCY010000032.1"/>
</dbReference>
<keyword evidence="3" id="KW-1185">Reference proteome</keyword>
<dbReference type="InterPro" id="IPR036663">
    <property type="entry name" value="Fumarylacetoacetase_C_sf"/>
</dbReference>
<protein>
    <submittedName>
        <fullName evidence="2">Fumarylacetoacetate hydrolase family protein</fullName>
    </submittedName>
</protein>
<organism evidence="2 3">
    <name type="scientific">Azospirillum griseum</name>
    <dbReference type="NCBI Taxonomy" id="2496639"/>
    <lineage>
        <taxon>Bacteria</taxon>
        <taxon>Pseudomonadati</taxon>
        <taxon>Pseudomonadota</taxon>
        <taxon>Alphaproteobacteria</taxon>
        <taxon>Rhodospirillales</taxon>
        <taxon>Azospirillaceae</taxon>
        <taxon>Azospirillum</taxon>
    </lineage>
</organism>
<dbReference type="OrthoDB" id="9780293at2"/>
<dbReference type="Proteomes" id="UP000277007">
    <property type="component" value="Unassembled WGS sequence"/>
</dbReference>
<dbReference type="PANTHER" id="PTHR43211">
    <property type="entry name" value="FUMARYLACETOACETATE HYDROLASE"/>
    <property type="match status" value="1"/>
</dbReference>
<dbReference type="GO" id="GO:0016787">
    <property type="term" value="F:hydrolase activity"/>
    <property type="evidence" value="ECO:0007669"/>
    <property type="project" value="UniProtKB-KW"/>
</dbReference>
<dbReference type="EMBL" id="RXMA01000038">
    <property type="protein sequence ID" value="RTR14618.1"/>
    <property type="molecule type" value="Genomic_DNA"/>
</dbReference>
<keyword evidence="2" id="KW-0378">Hydrolase</keyword>
<evidence type="ECO:0000259" key="1">
    <source>
        <dbReference type="Pfam" id="PF01557"/>
    </source>
</evidence>
<dbReference type="InterPro" id="IPR011234">
    <property type="entry name" value="Fumarylacetoacetase-like_C"/>
</dbReference>
<dbReference type="AlphaFoldDB" id="A0A3S0HWV7"/>
<name>A0A3S0HWV7_9PROT</name>
<comment type="caution">
    <text evidence="2">The sequence shown here is derived from an EMBL/GenBank/DDBJ whole genome shotgun (WGS) entry which is preliminary data.</text>
</comment>
<dbReference type="Gene3D" id="3.90.850.10">
    <property type="entry name" value="Fumarylacetoacetase-like, C-terminal domain"/>
    <property type="match status" value="1"/>
</dbReference>
<proteinExistence type="predicted"/>
<dbReference type="SUPFAM" id="SSF56529">
    <property type="entry name" value="FAH"/>
    <property type="match status" value="1"/>
</dbReference>
<evidence type="ECO:0000313" key="2">
    <source>
        <dbReference type="EMBL" id="RTR14618.1"/>
    </source>
</evidence>
<dbReference type="PANTHER" id="PTHR43211:SF1">
    <property type="entry name" value="BLL6422 PROTEIN"/>
    <property type="match status" value="1"/>
</dbReference>
<reference evidence="2 3" key="1">
    <citation type="submission" date="2018-12" db="EMBL/GenBank/DDBJ databases">
        <authorList>
            <person name="Yang Y."/>
        </authorList>
    </citation>
    <scope>NUCLEOTIDE SEQUENCE [LARGE SCALE GENOMIC DNA]</scope>
    <source>
        <strain evidence="2 3">L-25-5w-1</strain>
    </source>
</reference>
<gene>
    <name evidence="2" type="ORF">EJ903_23760</name>
</gene>
<sequence>MKLVTFKTADGRTAPGALRDDLATIVDLGGVFSSMLDLIDSGDEGLARARALAATPDAPTLALADVTLLSPIPTPRRLRDCSVFEEHVQGVAHWARTNGIGLLAEVPKVWYQHPIYYKGNHLSVVGPEADIPWPGDVKMFDYELEIACVIGRRGKNIPTESAFDHVFGFMIFNDFSIRDVAGMELPGLFGPAKAKDFDGGNALGPWLVTKDEIPNPYNLVMTASLNGEIMGVANTTRMHHRWDAIVSYASAYGETLVPGEVIGSGTAGGGTLVEKGRKLAIGDVVEFSIDGLGTLRNRIVAGA</sequence>
<evidence type="ECO:0000313" key="3">
    <source>
        <dbReference type="Proteomes" id="UP000277007"/>
    </source>
</evidence>
<accession>A0A3S0HWV7</accession>
<dbReference type="Pfam" id="PF01557">
    <property type="entry name" value="FAA_hydrolase"/>
    <property type="match status" value="1"/>
</dbReference>